<dbReference type="EMBL" id="JBBPBM010001061">
    <property type="protein sequence ID" value="KAK8487746.1"/>
    <property type="molecule type" value="Genomic_DNA"/>
</dbReference>
<name>A0ABR2A3Y4_9ROSI</name>
<accession>A0ABR2A3Y4</accession>
<protein>
    <submittedName>
        <fullName evidence="1">Uncharacterized protein</fullName>
    </submittedName>
</protein>
<evidence type="ECO:0000313" key="2">
    <source>
        <dbReference type="Proteomes" id="UP001472677"/>
    </source>
</evidence>
<evidence type="ECO:0000313" key="1">
    <source>
        <dbReference type="EMBL" id="KAK8487746.1"/>
    </source>
</evidence>
<keyword evidence="2" id="KW-1185">Reference proteome</keyword>
<reference evidence="1 2" key="1">
    <citation type="journal article" date="2024" name="G3 (Bethesda)">
        <title>Genome assembly of Hibiscus sabdariffa L. provides insights into metabolisms of medicinal natural products.</title>
        <authorList>
            <person name="Kim T."/>
        </authorList>
    </citation>
    <scope>NUCLEOTIDE SEQUENCE [LARGE SCALE GENOMIC DNA]</scope>
    <source>
        <strain evidence="1">TK-2024</strain>
        <tissue evidence="1">Old leaves</tissue>
    </source>
</reference>
<sequence>MHRIQQRFGSKSWIINFLELCALGVKFKPHTARLKVQPFCLRILQLFTKVEAASNLLIPAESLGCLIASLENLKMDELVEESFQSRRSKNSRAPPSRRNCDTFYDYSQGSLIGRRHAAMRIGPVSHTDTEEKGGKA</sequence>
<comment type="caution">
    <text evidence="1">The sequence shown here is derived from an EMBL/GenBank/DDBJ whole genome shotgun (WGS) entry which is preliminary data.</text>
</comment>
<gene>
    <name evidence="1" type="ORF">V6N12_031801</name>
</gene>
<dbReference type="Proteomes" id="UP001472677">
    <property type="component" value="Unassembled WGS sequence"/>
</dbReference>
<proteinExistence type="predicted"/>
<organism evidence="1 2">
    <name type="scientific">Hibiscus sabdariffa</name>
    <name type="common">roselle</name>
    <dbReference type="NCBI Taxonomy" id="183260"/>
    <lineage>
        <taxon>Eukaryota</taxon>
        <taxon>Viridiplantae</taxon>
        <taxon>Streptophyta</taxon>
        <taxon>Embryophyta</taxon>
        <taxon>Tracheophyta</taxon>
        <taxon>Spermatophyta</taxon>
        <taxon>Magnoliopsida</taxon>
        <taxon>eudicotyledons</taxon>
        <taxon>Gunneridae</taxon>
        <taxon>Pentapetalae</taxon>
        <taxon>rosids</taxon>
        <taxon>malvids</taxon>
        <taxon>Malvales</taxon>
        <taxon>Malvaceae</taxon>
        <taxon>Malvoideae</taxon>
        <taxon>Hibiscus</taxon>
    </lineage>
</organism>